<organism evidence="1 2">
    <name type="scientific">Sphaerodactylus townsendi</name>
    <dbReference type="NCBI Taxonomy" id="933632"/>
    <lineage>
        <taxon>Eukaryota</taxon>
        <taxon>Metazoa</taxon>
        <taxon>Chordata</taxon>
        <taxon>Craniata</taxon>
        <taxon>Vertebrata</taxon>
        <taxon>Euteleostomi</taxon>
        <taxon>Lepidosauria</taxon>
        <taxon>Squamata</taxon>
        <taxon>Bifurcata</taxon>
        <taxon>Gekkota</taxon>
        <taxon>Sphaerodactylidae</taxon>
        <taxon>Sphaerodactylus</taxon>
    </lineage>
</organism>
<name>A0ACB8FEZ1_9SAUR</name>
<comment type="caution">
    <text evidence="1">The sequence shown here is derived from an EMBL/GenBank/DDBJ whole genome shotgun (WGS) entry which is preliminary data.</text>
</comment>
<sequence>MLQIPCSLEYWDELQKSFVAFREFSLSESKVCELPLPSIDSVTDQKELVASDLWRIILNSNQNSGDDQSSESESGSQSVCDQLVTPTALAACTRVDSCFTPWFVPALGVSVQFANLELNLCHHLDQLGTATPKFLHPFVSDKNVPNELEHLIISFKEPHIYLRQWNDSSVFREIQFSTTIDCKLLEYRNVTMQALVKPFGMFGQIVISGNSVEKALDCNVMVNPIFASFGQHAVHSLHKAIQAWQQVGYSECLVLPQVILSCKEKSFSLSDRMPKRGQQFLPPSSDVVGGSLAQSALD</sequence>
<dbReference type="Proteomes" id="UP000827872">
    <property type="component" value="Linkage Group LG09"/>
</dbReference>
<accession>A0ACB8FEZ1</accession>
<gene>
    <name evidence="1" type="primary">VPS13B_2</name>
    <name evidence="1" type="ORF">K3G42_023963</name>
</gene>
<keyword evidence="2" id="KW-1185">Reference proteome</keyword>
<protein>
    <submittedName>
        <fullName evidence="1">Vacuolar protein sorting-associated protein 13B</fullName>
    </submittedName>
</protein>
<dbReference type="EMBL" id="CM037622">
    <property type="protein sequence ID" value="KAH8003774.1"/>
    <property type="molecule type" value="Genomic_DNA"/>
</dbReference>
<evidence type="ECO:0000313" key="2">
    <source>
        <dbReference type="Proteomes" id="UP000827872"/>
    </source>
</evidence>
<evidence type="ECO:0000313" key="1">
    <source>
        <dbReference type="EMBL" id="KAH8003774.1"/>
    </source>
</evidence>
<proteinExistence type="predicted"/>
<reference evidence="1" key="1">
    <citation type="submission" date="2021-08" db="EMBL/GenBank/DDBJ databases">
        <title>The first chromosome-level gecko genome reveals the dynamic sex chromosomes of Neotropical dwarf geckos (Sphaerodactylidae: Sphaerodactylus).</title>
        <authorList>
            <person name="Pinto B.J."/>
            <person name="Keating S.E."/>
            <person name="Gamble T."/>
        </authorList>
    </citation>
    <scope>NUCLEOTIDE SEQUENCE</scope>
    <source>
        <strain evidence="1">TG3544</strain>
    </source>
</reference>